<organism evidence="3 4">
    <name type="scientific">Sediminitomix flava</name>
    <dbReference type="NCBI Taxonomy" id="379075"/>
    <lineage>
        <taxon>Bacteria</taxon>
        <taxon>Pseudomonadati</taxon>
        <taxon>Bacteroidota</taxon>
        <taxon>Cytophagia</taxon>
        <taxon>Cytophagales</taxon>
        <taxon>Flammeovirgaceae</taxon>
        <taxon>Sediminitomix</taxon>
    </lineage>
</organism>
<feature type="chain" id="PRO_5016322937" evidence="1">
    <location>
        <begin position="24"/>
        <end position="590"/>
    </location>
</feature>
<accession>A0A315YXC7</accession>
<dbReference type="InterPro" id="IPR006047">
    <property type="entry name" value="GH13_cat_dom"/>
</dbReference>
<gene>
    <name evidence="3" type="ORF">BC781_111136</name>
</gene>
<dbReference type="RefSeq" id="WP_109623111.1">
    <property type="nucleotide sequence ID" value="NZ_QGDO01000011.1"/>
</dbReference>
<keyword evidence="3" id="KW-0378">Hydrolase</keyword>
<dbReference type="SUPFAM" id="SSF51445">
    <property type="entry name" value="(Trans)glycosidases"/>
    <property type="match status" value="1"/>
</dbReference>
<reference evidence="3 4" key="1">
    <citation type="submission" date="2018-03" db="EMBL/GenBank/DDBJ databases">
        <title>Genomic Encyclopedia of Archaeal and Bacterial Type Strains, Phase II (KMG-II): from individual species to whole genera.</title>
        <authorList>
            <person name="Goeker M."/>
        </authorList>
    </citation>
    <scope>NUCLEOTIDE SEQUENCE [LARGE SCALE GENOMIC DNA]</scope>
    <source>
        <strain evidence="3 4">DSM 28229</strain>
    </source>
</reference>
<protein>
    <submittedName>
        <fullName evidence="3">Glycosidase</fullName>
    </submittedName>
</protein>
<comment type="caution">
    <text evidence="3">The sequence shown here is derived from an EMBL/GenBank/DDBJ whole genome shotgun (WGS) entry which is preliminary data.</text>
</comment>
<evidence type="ECO:0000256" key="1">
    <source>
        <dbReference type="SAM" id="SignalP"/>
    </source>
</evidence>
<dbReference type="EMBL" id="QGDO01000011">
    <property type="protein sequence ID" value="PWJ34226.1"/>
    <property type="molecule type" value="Genomic_DNA"/>
</dbReference>
<dbReference type="InterPro" id="IPR017853">
    <property type="entry name" value="GH"/>
</dbReference>
<evidence type="ECO:0000259" key="2">
    <source>
        <dbReference type="SMART" id="SM00642"/>
    </source>
</evidence>
<evidence type="ECO:0000313" key="3">
    <source>
        <dbReference type="EMBL" id="PWJ34226.1"/>
    </source>
</evidence>
<keyword evidence="3" id="KW-0326">Glycosidase</keyword>
<dbReference type="GO" id="GO:0016798">
    <property type="term" value="F:hydrolase activity, acting on glycosyl bonds"/>
    <property type="evidence" value="ECO:0007669"/>
    <property type="project" value="UniProtKB-KW"/>
</dbReference>
<dbReference type="Gene3D" id="3.20.20.80">
    <property type="entry name" value="Glycosidases"/>
    <property type="match status" value="2"/>
</dbReference>
<feature type="domain" description="Glycosyl hydrolase family 13 catalytic" evidence="2">
    <location>
        <begin position="44"/>
        <end position="503"/>
    </location>
</feature>
<proteinExistence type="predicted"/>
<dbReference type="OrthoDB" id="9806009at2"/>
<feature type="signal peptide" evidence="1">
    <location>
        <begin position="1"/>
        <end position="23"/>
    </location>
</feature>
<evidence type="ECO:0000313" key="4">
    <source>
        <dbReference type="Proteomes" id="UP000245535"/>
    </source>
</evidence>
<dbReference type="Pfam" id="PF00128">
    <property type="entry name" value="Alpha-amylase"/>
    <property type="match status" value="1"/>
</dbReference>
<sequence length="590" mass="67680">MKKNLLGKVLFTLFLLSSLYSCKSRVESSAVGESFTWDNATVYFVYIDRFFNGTSSNDENYNRKNDYGNETKNVATFHGGDIVGITQKLEEGYFQKLGVNVIWITGVYEQIHGWVGGGDKNDFPHYAYHGYYPMDFTAMDKNFGTIEEFRAFVDLAHTQGMRVVMDAGINHPGYLTLLDAVQYKFGGVDLTEDEAVMHYDGLNLEGKDSLEHYQIYSYLNHFDFEDSQNWMNWWGDSWIRSSEEVDKDVLTESIFGLPDFRTDSRKAVGLPQLMKNKWASEGDEFKKWVNPSAQKYRTDLDIAQSEYVIHWLAAWVEEFGIDGFRCDVLENVDTFRWVELNKACNEALSNWREKNPNIAGANWSDNFWMTGDIWDAGIDFNEEYAKAGFASIVNFTFPKDGNLLSIGTTWQNYSDNLNTREDWNTLSFLNNTYKRDTQNSDMMNCGTSLLLSPGAVQIFYGDEVGRKAVESNASDPTHGFRSDFVWGTNPEMLKHWRKLGQFRNNHHSVGAGIQTSIGENTFLREYDKNGHRDRVIIKLTEDELSVVELRDIYEEGTQLRNAYSGEIAKVEDGKVAFKSVNQVLLIEEVR</sequence>
<keyword evidence="1" id="KW-0732">Signal</keyword>
<keyword evidence="4" id="KW-1185">Reference proteome</keyword>
<name>A0A315YXC7_SEDFL</name>
<dbReference type="AlphaFoldDB" id="A0A315YXC7"/>
<dbReference type="PANTHER" id="PTHR10357">
    <property type="entry name" value="ALPHA-AMYLASE FAMILY MEMBER"/>
    <property type="match status" value="1"/>
</dbReference>
<dbReference type="PANTHER" id="PTHR10357:SF209">
    <property type="entry name" value="PERIPLASMIC ALPHA-AMYLASE"/>
    <property type="match status" value="1"/>
</dbReference>
<dbReference type="GO" id="GO:0005975">
    <property type="term" value="P:carbohydrate metabolic process"/>
    <property type="evidence" value="ECO:0007669"/>
    <property type="project" value="InterPro"/>
</dbReference>
<dbReference type="SMART" id="SM00642">
    <property type="entry name" value="Aamy"/>
    <property type="match status" value="1"/>
</dbReference>
<dbReference type="Proteomes" id="UP000245535">
    <property type="component" value="Unassembled WGS sequence"/>
</dbReference>
<dbReference type="PROSITE" id="PS51257">
    <property type="entry name" value="PROKAR_LIPOPROTEIN"/>
    <property type="match status" value="1"/>
</dbReference>